<dbReference type="EMBL" id="JAGKQQ010000002">
    <property type="protein sequence ID" value="MBP3960448.1"/>
    <property type="molecule type" value="Genomic_DNA"/>
</dbReference>
<keyword evidence="2" id="KW-1185">Reference proteome</keyword>
<comment type="caution">
    <text evidence="1">The sequence shown here is derived from an EMBL/GenBank/DDBJ whole genome shotgun (WGS) entry which is preliminary data.</text>
</comment>
<proteinExistence type="predicted"/>
<gene>
    <name evidence="1" type="ORF">J8F10_34915</name>
</gene>
<organism evidence="1 2">
    <name type="scientific">Gemmata palustris</name>
    <dbReference type="NCBI Taxonomy" id="2822762"/>
    <lineage>
        <taxon>Bacteria</taxon>
        <taxon>Pseudomonadati</taxon>
        <taxon>Planctomycetota</taxon>
        <taxon>Planctomycetia</taxon>
        <taxon>Gemmatales</taxon>
        <taxon>Gemmataceae</taxon>
        <taxon>Gemmata</taxon>
    </lineage>
</organism>
<accession>A0ABS5C5S8</accession>
<dbReference type="Proteomes" id="UP000676565">
    <property type="component" value="Unassembled WGS sequence"/>
</dbReference>
<evidence type="ECO:0008006" key="3">
    <source>
        <dbReference type="Google" id="ProtNLM"/>
    </source>
</evidence>
<protein>
    <recommendedName>
        <fullName evidence="3">Transposase zinc-ribbon domain-containing protein</fullName>
    </recommendedName>
</protein>
<evidence type="ECO:0000313" key="2">
    <source>
        <dbReference type="Proteomes" id="UP000676565"/>
    </source>
</evidence>
<reference evidence="1 2" key="1">
    <citation type="submission" date="2021-04" db="EMBL/GenBank/DDBJ databases">
        <authorList>
            <person name="Ivanova A."/>
        </authorList>
    </citation>
    <scope>NUCLEOTIDE SEQUENCE [LARGE SCALE GENOMIC DNA]</scope>
    <source>
        <strain evidence="1 2">G18</strain>
    </source>
</reference>
<name>A0ABS5C5S8_9BACT</name>
<evidence type="ECO:0000313" key="1">
    <source>
        <dbReference type="EMBL" id="MBP3960448.1"/>
    </source>
</evidence>
<dbReference type="RefSeq" id="WP_210662519.1">
    <property type="nucleotide sequence ID" value="NZ_JAGKQQ010000002.1"/>
</dbReference>
<sequence length="76" mass="8817">MPSTACLWIGLGALPFGLWVARRLLLAAGASRCPRCGSKFYSVPVCGDRRYERWHCRACARDWDERYDEWDPREPL</sequence>